<feature type="compositionally biased region" description="Basic and acidic residues" evidence="1">
    <location>
        <begin position="257"/>
        <end position="268"/>
    </location>
</feature>
<protein>
    <submittedName>
        <fullName evidence="2">Uncharacterized protein</fullName>
    </submittedName>
</protein>
<reference evidence="2" key="1">
    <citation type="journal article" name="BMC Genomics">
        <title>Long-read sequencing and de novo genome assembly of marine medaka (Oryzias melastigma).</title>
        <authorList>
            <person name="Liang P."/>
            <person name="Saqib H.S.A."/>
            <person name="Ni X."/>
            <person name="Shen Y."/>
        </authorList>
    </citation>
    <scope>NUCLEOTIDE SEQUENCE</scope>
    <source>
        <strain evidence="2">Bigg-433</strain>
    </source>
</reference>
<dbReference type="AlphaFoldDB" id="A0A834FR07"/>
<accession>A0A834FR07</accession>
<sequence length="279" mass="30084">MTKASFSPCGSWEASKARVASPHFPQLSGEWTADLNECVCVEGAALKRRACLWIKARQKIPHVSKNKLSSMLSVTATPKRDGVYGQQRPDAAAASLSETGEHKRPSQRLVPFGRLVWRWHLSPRSLATGPALASLAALLGSWSGAGLSGRAPQLPARRWPLWPYSSASGAALTPLAMLLSYQSEASFFSRTSPLLVWHSLIWLGSSAPGMVPASLAILLGFQSGIGLSRYVPQLPAPPPSIPTQCLLYEPRHDEKRLSSVCRGEEGENSKLSAAYKTGD</sequence>
<gene>
    <name evidence="2" type="ORF">FQA47_022372</name>
</gene>
<feature type="region of interest" description="Disordered" evidence="1">
    <location>
        <begin position="79"/>
        <end position="105"/>
    </location>
</feature>
<proteinExistence type="predicted"/>
<evidence type="ECO:0000256" key="1">
    <source>
        <dbReference type="SAM" id="MobiDB-lite"/>
    </source>
</evidence>
<organism evidence="2 3">
    <name type="scientific">Oryzias melastigma</name>
    <name type="common">Marine medaka</name>
    <dbReference type="NCBI Taxonomy" id="30732"/>
    <lineage>
        <taxon>Eukaryota</taxon>
        <taxon>Metazoa</taxon>
        <taxon>Chordata</taxon>
        <taxon>Craniata</taxon>
        <taxon>Vertebrata</taxon>
        <taxon>Euteleostomi</taxon>
        <taxon>Actinopterygii</taxon>
        <taxon>Neopterygii</taxon>
        <taxon>Teleostei</taxon>
        <taxon>Neoteleostei</taxon>
        <taxon>Acanthomorphata</taxon>
        <taxon>Ovalentaria</taxon>
        <taxon>Atherinomorphae</taxon>
        <taxon>Beloniformes</taxon>
        <taxon>Adrianichthyidae</taxon>
        <taxon>Oryziinae</taxon>
        <taxon>Oryzias</taxon>
    </lineage>
</organism>
<evidence type="ECO:0000313" key="3">
    <source>
        <dbReference type="Proteomes" id="UP000646548"/>
    </source>
</evidence>
<dbReference type="EMBL" id="WKFB01000022">
    <property type="protein sequence ID" value="KAF6738620.1"/>
    <property type="molecule type" value="Genomic_DNA"/>
</dbReference>
<comment type="caution">
    <text evidence="2">The sequence shown here is derived from an EMBL/GenBank/DDBJ whole genome shotgun (WGS) entry which is preliminary data.</text>
</comment>
<feature type="region of interest" description="Disordered" evidence="1">
    <location>
        <begin position="257"/>
        <end position="279"/>
    </location>
</feature>
<dbReference type="Proteomes" id="UP000646548">
    <property type="component" value="Unassembled WGS sequence"/>
</dbReference>
<name>A0A834FR07_ORYME</name>
<evidence type="ECO:0000313" key="2">
    <source>
        <dbReference type="EMBL" id="KAF6738620.1"/>
    </source>
</evidence>